<evidence type="ECO:0000259" key="4">
    <source>
        <dbReference type="SMART" id="SM00967"/>
    </source>
</evidence>
<keyword evidence="6" id="KW-1185">Reference proteome</keyword>
<dbReference type="Gene3D" id="3.30.1330.30">
    <property type="match status" value="1"/>
</dbReference>
<dbReference type="InterPro" id="IPR013123">
    <property type="entry name" value="SpoU_subst-bd"/>
</dbReference>
<evidence type="ECO:0000313" key="5">
    <source>
        <dbReference type="EMBL" id="PPE06591.1"/>
    </source>
</evidence>
<dbReference type="RefSeq" id="WP_104207778.1">
    <property type="nucleotide sequence ID" value="NZ_PHNF01000001.1"/>
</dbReference>
<gene>
    <name evidence="5" type="primary">rlmB</name>
    <name evidence="5" type="ORF">MCORR_v1c02220</name>
</gene>
<organism evidence="5 6">
    <name type="scientific">Mesoplasma corruscae</name>
    <dbReference type="NCBI Taxonomy" id="216874"/>
    <lineage>
        <taxon>Bacteria</taxon>
        <taxon>Bacillati</taxon>
        <taxon>Mycoplasmatota</taxon>
        <taxon>Mollicutes</taxon>
        <taxon>Entomoplasmatales</taxon>
        <taxon>Entomoplasmataceae</taxon>
        <taxon>Mesoplasma</taxon>
    </lineage>
</organism>
<dbReference type="GO" id="GO:0005829">
    <property type="term" value="C:cytosol"/>
    <property type="evidence" value="ECO:0007669"/>
    <property type="project" value="TreeGrafter"/>
</dbReference>
<dbReference type="OrthoDB" id="9794400at2"/>
<accession>A0A2S5RH21</accession>
<sequence>MENKNLIYGKHSIYEFIKKHPNLIKNIWTTNMDSIFETLDLNINIVTKSKLDRMFQYEVNHQNIVAEVKEYNYQPFCEMKAKLLETSKNIVLIFDQIQDPYNFGALIRTASLLNIQNIIILDRKQVFVTSTVVKTSAGTVYDVNISKVSNLSNVVKELQKQGFWVYSTNLNQNSQDIRNVSFANKSAIIIGNEHSGVSELLTKNSDVNFYIPSNKNIDSFNANVAGSIIMFWVSNQIKLI</sequence>
<comment type="similarity">
    <text evidence="1">Belongs to the class IV-like SAM-binding methyltransferase superfamily. RNA methyltransferase TrmH family.</text>
</comment>
<dbReference type="AlphaFoldDB" id="A0A2S5RH21"/>
<evidence type="ECO:0000256" key="1">
    <source>
        <dbReference type="ARBA" id="ARBA00007228"/>
    </source>
</evidence>
<evidence type="ECO:0000256" key="3">
    <source>
        <dbReference type="ARBA" id="ARBA00022679"/>
    </source>
</evidence>
<reference evidence="5 6" key="1">
    <citation type="submission" date="2017-11" db="EMBL/GenBank/DDBJ databases">
        <title>Genome sequence of Mesoplasma corruscae ELCA-2 (ATCC 49579).</title>
        <authorList>
            <person name="Lo W.-S."/>
            <person name="Kuo C.-H."/>
        </authorList>
    </citation>
    <scope>NUCLEOTIDE SEQUENCE [LARGE SCALE GENOMIC DNA]</scope>
    <source>
        <strain evidence="5 6">ELCA-2</strain>
    </source>
</reference>
<dbReference type="SMART" id="SM00967">
    <property type="entry name" value="SpoU_sub_bind"/>
    <property type="match status" value="1"/>
</dbReference>
<dbReference type="CDD" id="cd18103">
    <property type="entry name" value="SpoU-like_RlmB"/>
    <property type="match status" value="1"/>
</dbReference>
<protein>
    <submittedName>
        <fullName evidence="5">23S rRNA (Guanosine2251-2'-O)-methyltransferase</fullName>
    </submittedName>
</protein>
<dbReference type="Gene3D" id="3.40.1280.10">
    <property type="match status" value="1"/>
</dbReference>
<dbReference type="Pfam" id="PF08032">
    <property type="entry name" value="SpoU_sub_bind"/>
    <property type="match status" value="1"/>
</dbReference>
<name>A0A2S5RH21_9MOLU</name>
<dbReference type="NCBIfam" id="TIGR00186">
    <property type="entry name" value="rRNA_methyl_3"/>
    <property type="match status" value="1"/>
</dbReference>
<dbReference type="PANTHER" id="PTHR46429:SF1">
    <property type="entry name" value="23S RRNA (GUANOSINE-2'-O-)-METHYLTRANSFERASE RLMB"/>
    <property type="match status" value="1"/>
</dbReference>
<dbReference type="GO" id="GO:0032259">
    <property type="term" value="P:methylation"/>
    <property type="evidence" value="ECO:0007669"/>
    <property type="project" value="UniProtKB-KW"/>
</dbReference>
<dbReference type="SUPFAM" id="SSF55315">
    <property type="entry name" value="L30e-like"/>
    <property type="match status" value="1"/>
</dbReference>
<keyword evidence="2 5" id="KW-0489">Methyltransferase</keyword>
<dbReference type="InterPro" id="IPR029026">
    <property type="entry name" value="tRNA_m1G_MTases_N"/>
</dbReference>
<dbReference type="PANTHER" id="PTHR46429">
    <property type="entry name" value="23S RRNA (GUANOSINE-2'-O-)-METHYLTRANSFERASE RLMB"/>
    <property type="match status" value="1"/>
</dbReference>
<keyword evidence="3 5" id="KW-0808">Transferase</keyword>
<dbReference type="SUPFAM" id="SSF75217">
    <property type="entry name" value="alpha/beta knot"/>
    <property type="match status" value="1"/>
</dbReference>
<dbReference type="InterPro" id="IPR001537">
    <property type="entry name" value="SpoU_MeTrfase"/>
</dbReference>
<comment type="caution">
    <text evidence="5">The sequence shown here is derived from an EMBL/GenBank/DDBJ whole genome shotgun (WGS) entry which is preliminary data.</text>
</comment>
<evidence type="ECO:0000313" key="6">
    <source>
        <dbReference type="Proteomes" id="UP000239785"/>
    </source>
</evidence>
<dbReference type="GO" id="GO:0003723">
    <property type="term" value="F:RNA binding"/>
    <property type="evidence" value="ECO:0007669"/>
    <property type="project" value="InterPro"/>
</dbReference>
<dbReference type="Proteomes" id="UP000239785">
    <property type="component" value="Unassembled WGS sequence"/>
</dbReference>
<proteinExistence type="inferred from homology"/>
<dbReference type="EMBL" id="PHNF01000001">
    <property type="protein sequence ID" value="PPE06591.1"/>
    <property type="molecule type" value="Genomic_DNA"/>
</dbReference>
<evidence type="ECO:0000256" key="2">
    <source>
        <dbReference type="ARBA" id="ARBA00022603"/>
    </source>
</evidence>
<dbReference type="GO" id="GO:0006396">
    <property type="term" value="P:RNA processing"/>
    <property type="evidence" value="ECO:0007669"/>
    <property type="project" value="InterPro"/>
</dbReference>
<dbReference type="GO" id="GO:0008173">
    <property type="term" value="F:RNA methyltransferase activity"/>
    <property type="evidence" value="ECO:0007669"/>
    <property type="project" value="InterPro"/>
</dbReference>
<feature type="domain" description="RNA 2-O ribose methyltransferase substrate binding" evidence="4">
    <location>
        <begin position="6"/>
        <end position="74"/>
    </location>
</feature>
<dbReference type="Pfam" id="PF00588">
    <property type="entry name" value="SpoU_methylase"/>
    <property type="match status" value="1"/>
</dbReference>
<dbReference type="InterPro" id="IPR029064">
    <property type="entry name" value="Ribosomal_eL30-like_sf"/>
</dbReference>
<dbReference type="InterPro" id="IPR004441">
    <property type="entry name" value="rRNA_MeTrfase_TrmH"/>
</dbReference>
<dbReference type="InterPro" id="IPR029028">
    <property type="entry name" value="Alpha/beta_knot_MTases"/>
</dbReference>